<keyword evidence="1" id="KW-0812">Transmembrane</keyword>
<evidence type="ECO:0000256" key="1">
    <source>
        <dbReference type="SAM" id="Phobius"/>
    </source>
</evidence>
<feature type="transmembrane region" description="Helical" evidence="1">
    <location>
        <begin position="61"/>
        <end position="81"/>
    </location>
</feature>
<dbReference type="Pfam" id="PF25474">
    <property type="entry name" value="TPR_TmcB"/>
    <property type="match status" value="1"/>
</dbReference>
<name>A0A0H5QIY9_9EUKA</name>
<accession>A0A0H5QIY9</accession>
<protein>
    <recommendedName>
        <fullName evidence="2">TmcB/TmcC TPR repeats domain-containing protein</fullName>
    </recommendedName>
</protein>
<feature type="domain" description="TmcB/TmcC TPR repeats" evidence="2">
    <location>
        <begin position="222"/>
        <end position="332"/>
    </location>
</feature>
<feature type="non-terminal residue" evidence="3">
    <location>
        <position position="516"/>
    </location>
</feature>
<proteinExistence type="predicted"/>
<dbReference type="EMBL" id="HACM01001633">
    <property type="protein sequence ID" value="CRZ02075.1"/>
    <property type="molecule type" value="Transcribed_RNA"/>
</dbReference>
<reference evidence="3" key="1">
    <citation type="submission" date="2015-04" db="EMBL/GenBank/DDBJ databases">
        <title>The genome sequence of the plant pathogenic Rhizarian Plasmodiophora brassicae reveals insights in its biotrophic life cycle and the origin of chitin synthesis.</title>
        <authorList>
            <person name="Schwelm A."/>
            <person name="Fogelqvist J."/>
            <person name="Knaust A."/>
            <person name="Julke S."/>
            <person name="Lilja T."/>
            <person name="Dhandapani V."/>
            <person name="Bonilla-Rosso G."/>
            <person name="Karlsson M."/>
            <person name="Shevchenko A."/>
            <person name="Choi S.R."/>
            <person name="Kim H.G."/>
            <person name="Park J.Y."/>
            <person name="Lim Y.P."/>
            <person name="Ludwig-Muller J."/>
            <person name="Dixelius C."/>
        </authorList>
    </citation>
    <scope>NUCLEOTIDE SEQUENCE</scope>
    <source>
        <tissue evidence="3">Potato root galls</tissue>
    </source>
</reference>
<evidence type="ECO:0000313" key="3">
    <source>
        <dbReference type="EMBL" id="CRZ02075.1"/>
    </source>
</evidence>
<keyword evidence="1" id="KW-0472">Membrane</keyword>
<dbReference type="InterPro" id="IPR035965">
    <property type="entry name" value="PAS-like_dom_sf"/>
</dbReference>
<sequence>MTLIVAVMGSIATSYSYVWTLPDFNIITLYYRASIFFSLSWTSVVYAVAVFLDNPDSSGPVYMLIAGIPLVVAGSCVLVMMRLESIKKIPSGKLEHPYEVDLKCRLILQLAQKEARDALIATSIELFEEDDADRTVISDKVSAILYRRYTEAKQVMEIGISKFPDSPYLHIRMGILYFRYLHINLNGYDHLFRAADLSNRIDFDYLMYRTRRDCERTILEAEANRDVVAFNRYQKCMKSGCDHEKELTRILMLFWGELRQPSPDGDLLLTLADSMTKNELAAKASYKEMLRIHSKSIRGLIEYAKFLTEIGHDPVRGQRLLSRAKSVMDMRNRSLLVDKSFRSALFSDQSAIIVMSGDSRTLGTIINVNTVAEQLFETPRSSLVGKHVDILMPEPIASKHDFIVRRNLTNGTKSLLDKRRLIIVMLRSGLIIDVIIFLKLYVEELSTQSFLAVVTPCNPESVQMVVDPRDGLVTAVSATALEFFNITKEAVDAHEIGIRQLLPEYDEQKATFMMGD</sequence>
<keyword evidence="1" id="KW-1133">Transmembrane helix</keyword>
<dbReference type="PANTHER" id="PTHR31600">
    <property type="entry name" value="TINY MACROCYSTS PROTEIN B-RELATED"/>
    <property type="match status" value="1"/>
</dbReference>
<organism evidence="3">
    <name type="scientific">Spongospora subterranea</name>
    <dbReference type="NCBI Taxonomy" id="70186"/>
    <lineage>
        <taxon>Eukaryota</taxon>
        <taxon>Sar</taxon>
        <taxon>Rhizaria</taxon>
        <taxon>Endomyxa</taxon>
        <taxon>Phytomyxea</taxon>
        <taxon>Plasmodiophorida</taxon>
        <taxon>Plasmodiophoridae</taxon>
        <taxon>Spongospora</taxon>
    </lineage>
</organism>
<evidence type="ECO:0000259" key="2">
    <source>
        <dbReference type="Pfam" id="PF25474"/>
    </source>
</evidence>
<dbReference type="InterPro" id="IPR057352">
    <property type="entry name" value="TPR_TmcB/C"/>
</dbReference>
<dbReference type="SUPFAM" id="SSF55785">
    <property type="entry name" value="PYP-like sensor domain (PAS domain)"/>
    <property type="match status" value="1"/>
</dbReference>
<dbReference type="AlphaFoldDB" id="A0A0H5QIY9"/>
<dbReference type="Gene3D" id="3.30.450.20">
    <property type="entry name" value="PAS domain"/>
    <property type="match status" value="1"/>
</dbReference>
<dbReference type="PANTHER" id="PTHR31600:SF2">
    <property type="entry name" value="GAMETE ENRICHED GENE 10 PROTEIN-RELATED"/>
    <property type="match status" value="1"/>
</dbReference>
<dbReference type="InterPro" id="IPR052994">
    <property type="entry name" value="Tiny_macrocysts_regulators"/>
</dbReference>
<feature type="transmembrane region" description="Helical" evidence="1">
    <location>
        <begin position="29"/>
        <end position="49"/>
    </location>
</feature>